<dbReference type="InterPro" id="IPR002716">
    <property type="entry name" value="PIN_dom"/>
</dbReference>
<dbReference type="HAMAP" id="MF_00265">
    <property type="entry name" value="VapC_Nob1"/>
    <property type="match status" value="1"/>
</dbReference>
<dbReference type="KEGG" id="tdu:QJT80_08080"/>
<keyword evidence="6 8" id="KW-0460">Magnesium</keyword>
<proteinExistence type="inferred from homology"/>
<evidence type="ECO:0000256" key="8">
    <source>
        <dbReference type="HAMAP-Rule" id="MF_00265"/>
    </source>
</evidence>
<keyword evidence="3 8" id="KW-0540">Nuclease</keyword>
<dbReference type="GO" id="GO:0090729">
    <property type="term" value="F:toxin activity"/>
    <property type="evidence" value="ECO:0007669"/>
    <property type="project" value="UniProtKB-KW"/>
</dbReference>
<organism evidence="10">
    <name type="scientific">Candidatus Thiocaldithrix dubininis</name>
    <dbReference type="NCBI Taxonomy" id="3080823"/>
    <lineage>
        <taxon>Bacteria</taxon>
        <taxon>Pseudomonadati</taxon>
        <taxon>Pseudomonadota</taxon>
        <taxon>Gammaproteobacteria</taxon>
        <taxon>Thiotrichales</taxon>
        <taxon>Thiotrichaceae</taxon>
        <taxon>Candidatus Thiocaldithrix</taxon>
    </lineage>
</organism>
<dbReference type="GO" id="GO:0004540">
    <property type="term" value="F:RNA nuclease activity"/>
    <property type="evidence" value="ECO:0007669"/>
    <property type="project" value="InterPro"/>
</dbReference>
<dbReference type="EC" id="3.1.-.-" evidence="8"/>
<keyword evidence="4 8" id="KW-0479">Metal-binding</keyword>
<feature type="binding site" evidence="8">
    <location>
        <position position="5"/>
    </location>
    <ligand>
        <name>Mg(2+)</name>
        <dbReference type="ChEBI" id="CHEBI:18420"/>
    </ligand>
</feature>
<dbReference type="InterPro" id="IPR029060">
    <property type="entry name" value="PIN-like_dom_sf"/>
</dbReference>
<dbReference type="GO" id="GO:0000287">
    <property type="term" value="F:magnesium ion binding"/>
    <property type="evidence" value="ECO:0007669"/>
    <property type="project" value="UniProtKB-UniRule"/>
</dbReference>
<sequence length="140" mass="16034">MILLDTNIVSELMRPEPQTKVIEWLNAQEPLDIYISVITIAEIKYGLLVLPEGQKRRLLQQKFDWFIAQGFAERVLDFTTEAAHHYADIMAYRRSVGVPMSVPDGQIAAIARFNRFTLATRNSKDFENCGLMLVNPFFAI</sequence>
<evidence type="ECO:0000313" key="10">
    <source>
        <dbReference type="EMBL" id="WGZ89469.1"/>
    </source>
</evidence>
<feature type="binding site" evidence="8">
    <location>
        <position position="104"/>
    </location>
    <ligand>
        <name>Mg(2+)</name>
        <dbReference type="ChEBI" id="CHEBI:18420"/>
    </ligand>
</feature>
<name>A0AA95H583_9GAMM</name>
<dbReference type="PANTHER" id="PTHR33653">
    <property type="entry name" value="RIBONUCLEASE VAPC2"/>
    <property type="match status" value="1"/>
</dbReference>
<evidence type="ECO:0000256" key="6">
    <source>
        <dbReference type="ARBA" id="ARBA00022842"/>
    </source>
</evidence>
<dbReference type="EMBL" id="CP124755">
    <property type="protein sequence ID" value="WGZ89469.1"/>
    <property type="molecule type" value="Genomic_DNA"/>
</dbReference>
<comment type="function">
    <text evidence="8">Toxic component of a toxin-antitoxin (TA) system. An RNase.</text>
</comment>
<dbReference type="CDD" id="cd18731">
    <property type="entry name" value="PIN_NgFitB-like"/>
    <property type="match status" value="1"/>
</dbReference>
<comment type="cofactor">
    <cofactor evidence="1 8">
        <name>Mg(2+)</name>
        <dbReference type="ChEBI" id="CHEBI:18420"/>
    </cofactor>
</comment>
<accession>A0AA95H583</accession>
<evidence type="ECO:0000256" key="4">
    <source>
        <dbReference type="ARBA" id="ARBA00022723"/>
    </source>
</evidence>
<dbReference type="PANTHER" id="PTHR33653:SF1">
    <property type="entry name" value="RIBONUCLEASE VAPC2"/>
    <property type="match status" value="1"/>
</dbReference>
<dbReference type="SUPFAM" id="SSF88723">
    <property type="entry name" value="PIN domain-like"/>
    <property type="match status" value="1"/>
</dbReference>
<dbReference type="AlphaFoldDB" id="A0AA95H583"/>
<evidence type="ECO:0000256" key="7">
    <source>
        <dbReference type="ARBA" id="ARBA00038093"/>
    </source>
</evidence>
<evidence type="ECO:0000259" key="9">
    <source>
        <dbReference type="Pfam" id="PF01850"/>
    </source>
</evidence>
<evidence type="ECO:0000256" key="1">
    <source>
        <dbReference type="ARBA" id="ARBA00001946"/>
    </source>
</evidence>
<keyword evidence="5 8" id="KW-0378">Hydrolase</keyword>
<keyword evidence="8" id="KW-0800">Toxin</keyword>
<feature type="domain" description="PIN" evidence="9">
    <location>
        <begin position="2"/>
        <end position="126"/>
    </location>
</feature>
<dbReference type="Proteomes" id="UP001300672">
    <property type="component" value="Chromosome"/>
</dbReference>
<dbReference type="InterPro" id="IPR022907">
    <property type="entry name" value="VapC_family"/>
</dbReference>
<dbReference type="Gene3D" id="3.40.50.1010">
    <property type="entry name" value="5'-nuclease"/>
    <property type="match status" value="1"/>
</dbReference>
<evidence type="ECO:0000256" key="5">
    <source>
        <dbReference type="ARBA" id="ARBA00022801"/>
    </source>
</evidence>
<reference evidence="10" key="2">
    <citation type="submission" date="2023-04" db="EMBL/GenBank/DDBJ databases">
        <authorList>
            <person name="Beletskiy A.V."/>
            <person name="Mardanov A.V."/>
            <person name="Ravin N.V."/>
        </authorList>
    </citation>
    <scope>NUCLEOTIDE SEQUENCE</scope>
    <source>
        <strain evidence="10">GKL-01</strain>
    </source>
</reference>
<comment type="similarity">
    <text evidence="7 8">Belongs to the PINc/VapC protein family.</text>
</comment>
<evidence type="ECO:0000256" key="2">
    <source>
        <dbReference type="ARBA" id="ARBA00022649"/>
    </source>
</evidence>
<evidence type="ECO:0000256" key="3">
    <source>
        <dbReference type="ARBA" id="ARBA00022722"/>
    </source>
</evidence>
<keyword evidence="2 8" id="KW-1277">Toxin-antitoxin system</keyword>
<dbReference type="InterPro" id="IPR050556">
    <property type="entry name" value="Type_II_TA_system_RNase"/>
</dbReference>
<protein>
    <recommendedName>
        <fullName evidence="8">Ribonuclease VapC</fullName>
        <shortName evidence="8">RNase VapC</shortName>
        <ecNumber evidence="8">3.1.-.-</ecNumber>
    </recommendedName>
    <alternativeName>
        <fullName evidence="8">Toxin VapC</fullName>
    </alternativeName>
</protein>
<reference evidence="10" key="1">
    <citation type="journal article" date="2023" name="Int. J. Mol. Sci.">
        <title>Metagenomics Revealed a New Genus 'Candidatus Thiocaldithrix dubininis' gen. nov., sp. nov. and a New Species 'Candidatus Thiothrix putei' sp. nov. in the Family Thiotrichaceae, Some Members of Which Have Traits of Both Na+- and H+-Motive Energetics.</title>
        <authorList>
            <person name="Ravin N.V."/>
            <person name="Muntyan M.S."/>
            <person name="Smolyakov D.D."/>
            <person name="Rudenko T.S."/>
            <person name="Beletsky A.V."/>
            <person name="Mardanov A.V."/>
            <person name="Grabovich M.Y."/>
        </authorList>
    </citation>
    <scope>NUCLEOTIDE SEQUENCE</scope>
    <source>
        <strain evidence="10">GKL-01</strain>
    </source>
</reference>
<dbReference type="GO" id="GO:0016787">
    <property type="term" value="F:hydrolase activity"/>
    <property type="evidence" value="ECO:0007669"/>
    <property type="project" value="UniProtKB-KW"/>
</dbReference>
<dbReference type="Pfam" id="PF01850">
    <property type="entry name" value="PIN"/>
    <property type="match status" value="1"/>
</dbReference>
<gene>
    <name evidence="8" type="primary">vapC</name>
    <name evidence="10" type="ORF">QJT80_08080</name>
</gene>